<dbReference type="GO" id="GO:0003677">
    <property type="term" value="F:DNA binding"/>
    <property type="evidence" value="ECO:0007669"/>
    <property type="project" value="UniProtKB-KW"/>
</dbReference>
<sequence>MHLLLSRCYFYVLNEVINIQDIRCPNCNQLLLKADYAKGEIKCIRCKKIIQLEIKQRTEPNHTIE</sequence>
<evidence type="ECO:0000313" key="1">
    <source>
        <dbReference type="EMBL" id="NFH61205.1"/>
    </source>
</evidence>
<organism evidence="1">
    <name type="scientific">Clostridium botulinum</name>
    <dbReference type="NCBI Taxonomy" id="1491"/>
    <lineage>
        <taxon>Bacteria</taxon>
        <taxon>Bacillati</taxon>
        <taxon>Bacillota</taxon>
        <taxon>Clostridia</taxon>
        <taxon>Eubacteriales</taxon>
        <taxon>Clostridiaceae</taxon>
        <taxon>Clostridium</taxon>
    </lineage>
</organism>
<reference evidence="1" key="1">
    <citation type="submission" date="2019-04" db="EMBL/GenBank/DDBJ databases">
        <title>Genome sequencing of Clostridium botulinum Groups I-IV and Clostridium butyricum.</title>
        <authorList>
            <person name="Brunt J."/>
            <person name="Van Vliet A.H.M."/>
            <person name="Stringer S.C."/>
            <person name="Carter A.T."/>
            <person name="Peck M.W."/>
        </authorList>
    </citation>
    <scope>NUCLEOTIDE SEQUENCE</scope>
    <source>
        <strain evidence="1">IFR 15/031</strain>
    </source>
</reference>
<dbReference type="EMBL" id="SWRL01000002">
    <property type="protein sequence ID" value="NFH61205.1"/>
    <property type="molecule type" value="Genomic_DNA"/>
</dbReference>
<proteinExistence type="predicted"/>
<dbReference type="AlphaFoldDB" id="A0A6G4EDF3"/>
<accession>A0A6G4EDF3</accession>
<name>A0A6G4EDF3_CLOBO</name>
<dbReference type="SUPFAM" id="SSF57783">
    <property type="entry name" value="Zinc beta-ribbon"/>
    <property type="match status" value="1"/>
</dbReference>
<keyword evidence="1" id="KW-0238">DNA-binding</keyword>
<comment type="caution">
    <text evidence="1">The sequence shown here is derived from an EMBL/GenBank/DDBJ whole genome shotgun (WGS) entry which is preliminary data.</text>
</comment>
<protein>
    <submittedName>
        <fullName evidence="1">Com family DNA-binding transcriptional regulator</fullName>
    </submittedName>
</protein>
<gene>
    <name evidence="1" type="ORF">FC962_04680</name>
</gene>